<keyword evidence="2" id="KW-0489">Methyltransferase</keyword>
<feature type="region of interest" description="Disordered" evidence="1">
    <location>
        <begin position="170"/>
        <end position="195"/>
    </location>
</feature>
<dbReference type="EMBL" id="VTUZ01000015">
    <property type="protein sequence ID" value="KAA1008231.1"/>
    <property type="molecule type" value="Genomic_DNA"/>
</dbReference>
<reference evidence="2 3" key="1">
    <citation type="submission" date="2019-08" db="EMBL/GenBank/DDBJ databases">
        <title>Paraburkholderia sp. DCY113.</title>
        <authorList>
            <person name="Kang J."/>
        </authorList>
    </citation>
    <scope>NUCLEOTIDE SEQUENCE [LARGE SCALE GENOMIC DNA]</scope>
    <source>
        <strain evidence="2 3">DCY113</strain>
    </source>
</reference>
<organism evidence="2 3">
    <name type="scientific">Paraburkholderia panacisoli</name>
    <dbReference type="NCBI Taxonomy" id="2603818"/>
    <lineage>
        <taxon>Bacteria</taxon>
        <taxon>Pseudomonadati</taxon>
        <taxon>Pseudomonadota</taxon>
        <taxon>Betaproteobacteria</taxon>
        <taxon>Burkholderiales</taxon>
        <taxon>Burkholderiaceae</taxon>
        <taxon>Paraburkholderia</taxon>
    </lineage>
</organism>
<dbReference type="SUPFAM" id="SSF53335">
    <property type="entry name" value="S-adenosyl-L-methionine-dependent methyltransferases"/>
    <property type="match status" value="1"/>
</dbReference>
<comment type="caution">
    <text evidence="2">The sequence shown here is derived from an EMBL/GenBank/DDBJ whole genome shotgun (WGS) entry which is preliminary data.</text>
</comment>
<sequence>MMEKSVTDSHSARDNQPSVVFESEPEQFVVPYDENLLERSRTQWQFGDWESLAKLDRNTLQHHPDRAKLALLAAAGRLQTNNDNATDAFQFVRLAQDWGIGRKLISQILIAGVHNSLGRAATLAGVQPRAQKHFEASVAIGTPGSAVNLVTKARVTEQIWQTKQILTEKSKNRLSAKGPERIENRGEAPATSKSNAVANPYDKAFYDAQKPGSESSANVVLSLLFKHYMPQSIVDVGCGAGTWLKVAKELGVKKILGLDGEYATQQLVIPIEDFIPHDLSAKIDKRGVFDLAMSLEVAEHLDKSRADEFVEDLCGLSDVILFSAAVPHQGGTDHRNENWPEYWAEKFQRRGFVPLDFIREKVWNNRAVEWWYRQNVLVFVRQSSIVDKFPGQQSADPDCLARIHPELFIKRAERR</sequence>
<keyword evidence="2" id="KW-0808">Transferase</keyword>
<evidence type="ECO:0000256" key="1">
    <source>
        <dbReference type="SAM" id="MobiDB-lite"/>
    </source>
</evidence>
<gene>
    <name evidence="2" type="ORF">FVF58_23130</name>
</gene>
<keyword evidence="3" id="KW-1185">Reference proteome</keyword>
<evidence type="ECO:0000313" key="2">
    <source>
        <dbReference type="EMBL" id="KAA1008231.1"/>
    </source>
</evidence>
<accession>A0A5B0GZF2</accession>
<dbReference type="AlphaFoldDB" id="A0A5B0GZF2"/>
<protein>
    <submittedName>
        <fullName evidence="2">Class I SAM-dependent methyltransferase</fullName>
    </submittedName>
</protein>
<dbReference type="Gene3D" id="3.40.50.150">
    <property type="entry name" value="Vaccinia Virus protein VP39"/>
    <property type="match status" value="1"/>
</dbReference>
<dbReference type="InterPro" id="IPR029063">
    <property type="entry name" value="SAM-dependent_MTases_sf"/>
</dbReference>
<feature type="compositionally biased region" description="Basic and acidic residues" evidence="1">
    <location>
        <begin position="1"/>
        <end position="13"/>
    </location>
</feature>
<dbReference type="GO" id="GO:0032259">
    <property type="term" value="P:methylation"/>
    <property type="evidence" value="ECO:0007669"/>
    <property type="project" value="UniProtKB-KW"/>
</dbReference>
<proteinExistence type="predicted"/>
<dbReference type="Pfam" id="PF13489">
    <property type="entry name" value="Methyltransf_23"/>
    <property type="match status" value="1"/>
</dbReference>
<feature type="region of interest" description="Disordered" evidence="1">
    <location>
        <begin position="1"/>
        <end position="20"/>
    </location>
</feature>
<evidence type="ECO:0000313" key="3">
    <source>
        <dbReference type="Proteomes" id="UP000325273"/>
    </source>
</evidence>
<dbReference type="RefSeq" id="WP_149672158.1">
    <property type="nucleotide sequence ID" value="NZ_VTUZ01000015.1"/>
</dbReference>
<name>A0A5B0GZF2_9BURK</name>
<dbReference type="Proteomes" id="UP000325273">
    <property type="component" value="Unassembled WGS sequence"/>
</dbReference>
<dbReference type="GO" id="GO:0008168">
    <property type="term" value="F:methyltransferase activity"/>
    <property type="evidence" value="ECO:0007669"/>
    <property type="project" value="UniProtKB-KW"/>
</dbReference>